<evidence type="ECO:0000313" key="7">
    <source>
        <dbReference type="EMBL" id="MFD2214848.1"/>
    </source>
</evidence>
<evidence type="ECO:0000256" key="2">
    <source>
        <dbReference type="ARBA" id="ARBA00022475"/>
    </source>
</evidence>
<dbReference type="PANTHER" id="PTHR30250">
    <property type="entry name" value="PST FAMILY PREDICTED COLANIC ACID TRANSPORTER"/>
    <property type="match status" value="1"/>
</dbReference>
<feature type="transmembrane region" description="Helical" evidence="6">
    <location>
        <begin position="327"/>
        <end position="347"/>
    </location>
</feature>
<keyword evidence="4 6" id="KW-1133">Transmembrane helix</keyword>
<feature type="transmembrane region" description="Helical" evidence="6">
    <location>
        <begin position="122"/>
        <end position="143"/>
    </location>
</feature>
<proteinExistence type="predicted"/>
<feature type="transmembrane region" description="Helical" evidence="6">
    <location>
        <begin position="416"/>
        <end position="436"/>
    </location>
</feature>
<feature type="transmembrane region" description="Helical" evidence="6">
    <location>
        <begin position="221"/>
        <end position="244"/>
    </location>
</feature>
<keyword evidence="8" id="KW-1185">Reference proteome</keyword>
<name>A0ABW5BY42_9BACI</name>
<feature type="transmembrane region" description="Helical" evidence="6">
    <location>
        <begin position="12"/>
        <end position="33"/>
    </location>
</feature>
<keyword evidence="3 6" id="KW-0812">Transmembrane</keyword>
<evidence type="ECO:0000313" key="8">
    <source>
        <dbReference type="Proteomes" id="UP001597318"/>
    </source>
</evidence>
<dbReference type="Pfam" id="PF01943">
    <property type="entry name" value="Polysacc_synt"/>
    <property type="match status" value="1"/>
</dbReference>
<dbReference type="PANTHER" id="PTHR30250:SF11">
    <property type="entry name" value="O-ANTIGEN TRANSPORTER-RELATED"/>
    <property type="match status" value="1"/>
</dbReference>
<evidence type="ECO:0000256" key="4">
    <source>
        <dbReference type="ARBA" id="ARBA00022989"/>
    </source>
</evidence>
<dbReference type="InterPro" id="IPR050833">
    <property type="entry name" value="Poly_Biosynth_Transport"/>
</dbReference>
<dbReference type="RefSeq" id="WP_247346336.1">
    <property type="nucleotide sequence ID" value="NZ_CP095550.1"/>
</dbReference>
<dbReference type="EMBL" id="JBHUIK010000003">
    <property type="protein sequence ID" value="MFD2214848.1"/>
    <property type="molecule type" value="Genomic_DNA"/>
</dbReference>
<feature type="transmembrane region" description="Helical" evidence="6">
    <location>
        <begin position="250"/>
        <end position="274"/>
    </location>
</feature>
<keyword evidence="5 6" id="KW-0472">Membrane</keyword>
<organism evidence="7 8">
    <name type="scientific">Metabacillus endolithicus</name>
    <dbReference type="NCBI Taxonomy" id="1535204"/>
    <lineage>
        <taxon>Bacteria</taxon>
        <taxon>Bacillati</taxon>
        <taxon>Bacillota</taxon>
        <taxon>Bacilli</taxon>
        <taxon>Bacillales</taxon>
        <taxon>Bacillaceae</taxon>
        <taxon>Metabacillus</taxon>
    </lineage>
</organism>
<accession>A0ABW5BY42</accession>
<evidence type="ECO:0000256" key="5">
    <source>
        <dbReference type="ARBA" id="ARBA00023136"/>
    </source>
</evidence>
<feature type="transmembrane region" description="Helical" evidence="6">
    <location>
        <begin position="150"/>
        <end position="170"/>
    </location>
</feature>
<protein>
    <submittedName>
        <fullName evidence="7">Lipopolysaccharide biosynthesis protein</fullName>
    </submittedName>
</protein>
<sequence length="476" mass="53380">MLQKLKGLGGDSLLYALMNVGTKMIAFIMMPVYTHFLTAPEYAPVDIIDRWTSMLLFLVILGTDSALAFYYFDTKDENKRKVYVQNVLNIRLAMVLLLFLVVVLVGPFFADTLLKSDNGLYLLYLSIAILLLDTLSALVLTVLRYEFKTLKVVILTVLKMLLVAIGSYLFLELVIESVEGIIYARIISGVLIVLLLARPLAKAINFKINKEVLKDLLKYGLPLVPASIAFWVILNSSSFFLAFMKTAEDVGIYGVATKFAALITLVTSGIQMAWRPYSMSLKDKPDSKELFSKVYLIILIMGTVGVLVVATIMPYVILLLGDGYESAYQYVALLAAATFLNFYYLIISVGIFFQKKTKIISYAFMAAAVLNIVLNLLLIPKYTIWGVVVAFLVSNIIAVIYIFIKSQKIYYVPVSYWKMSLIFLIMLIGTIGIVYVQENGLSPLYIVLAWGVYLATLLITRVDKELRKKTIHETAN</sequence>
<feature type="transmembrane region" description="Helical" evidence="6">
    <location>
        <begin position="92"/>
        <end position="110"/>
    </location>
</feature>
<keyword evidence="2" id="KW-1003">Cell membrane</keyword>
<feature type="transmembrane region" description="Helical" evidence="6">
    <location>
        <begin position="384"/>
        <end position="404"/>
    </location>
</feature>
<comment type="caution">
    <text evidence="7">The sequence shown here is derived from an EMBL/GenBank/DDBJ whole genome shotgun (WGS) entry which is preliminary data.</text>
</comment>
<feature type="transmembrane region" description="Helical" evidence="6">
    <location>
        <begin position="359"/>
        <end position="378"/>
    </location>
</feature>
<evidence type="ECO:0000256" key="1">
    <source>
        <dbReference type="ARBA" id="ARBA00004651"/>
    </source>
</evidence>
<dbReference type="Proteomes" id="UP001597318">
    <property type="component" value="Unassembled WGS sequence"/>
</dbReference>
<feature type="transmembrane region" description="Helical" evidence="6">
    <location>
        <begin position="53"/>
        <end position="72"/>
    </location>
</feature>
<reference evidence="8" key="1">
    <citation type="journal article" date="2019" name="Int. J. Syst. Evol. Microbiol.">
        <title>The Global Catalogue of Microorganisms (GCM) 10K type strain sequencing project: providing services to taxonomists for standard genome sequencing and annotation.</title>
        <authorList>
            <consortium name="The Broad Institute Genomics Platform"/>
            <consortium name="The Broad Institute Genome Sequencing Center for Infectious Disease"/>
            <person name="Wu L."/>
            <person name="Ma J."/>
        </authorList>
    </citation>
    <scope>NUCLEOTIDE SEQUENCE [LARGE SCALE GENOMIC DNA]</scope>
    <source>
        <strain evidence="8">CGMCC 1.15474</strain>
    </source>
</reference>
<dbReference type="InterPro" id="IPR002797">
    <property type="entry name" value="Polysacc_synth"/>
</dbReference>
<feature type="transmembrane region" description="Helical" evidence="6">
    <location>
        <begin position="294"/>
        <end position="321"/>
    </location>
</feature>
<evidence type="ECO:0000256" key="6">
    <source>
        <dbReference type="SAM" id="Phobius"/>
    </source>
</evidence>
<feature type="transmembrane region" description="Helical" evidence="6">
    <location>
        <begin position="442"/>
        <end position="460"/>
    </location>
</feature>
<feature type="transmembrane region" description="Helical" evidence="6">
    <location>
        <begin position="182"/>
        <end position="201"/>
    </location>
</feature>
<comment type="subcellular location">
    <subcellularLocation>
        <location evidence="1">Cell membrane</location>
        <topology evidence="1">Multi-pass membrane protein</topology>
    </subcellularLocation>
</comment>
<evidence type="ECO:0000256" key="3">
    <source>
        <dbReference type="ARBA" id="ARBA00022692"/>
    </source>
</evidence>
<gene>
    <name evidence="7" type="ORF">ACFSKK_14250</name>
</gene>